<dbReference type="SUPFAM" id="SSF52402">
    <property type="entry name" value="Adenine nucleotide alpha hydrolases-like"/>
    <property type="match status" value="1"/>
</dbReference>
<sequence length="154" mass="15954">MDTAPTYLVVIDQSAESRIALRFAALRAAHVGARVALVHVIPTPEFMQWGGVQEAMAAEARAEADALLAAVADEAETLSGARPHTIVLDGDAAPAVFDHIRADPSIRALVLGAASKGPPGALIGFFTGERAGQLPCIVIIVPGGLDPDRLESLT</sequence>
<keyword evidence="3" id="KW-1185">Reference proteome</keyword>
<protein>
    <submittedName>
        <fullName evidence="2">Universal stress protein</fullName>
    </submittedName>
</protein>
<dbReference type="Gene3D" id="3.40.50.12370">
    <property type="match status" value="1"/>
</dbReference>
<gene>
    <name evidence="2" type="ORF">GCM10011529_22180</name>
</gene>
<evidence type="ECO:0000259" key="1">
    <source>
        <dbReference type="Pfam" id="PF00582"/>
    </source>
</evidence>
<dbReference type="InterPro" id="IPR006016">
    <property type="entry name" value="UspA"/>
</dbReference>
<name>A0A916ZUW8_9SPHN</name>
<dbReference type="Pfam" id="PF00582">
    <property type="entry name" value="Usp"/>
    <property type="match status" value="1"/>
</dbReference>
<reference evidence="2" key="1">
    <citation type="journal article" date="2014" name="Int. J. Syst. Evol. Microbiol.">
        <title>Complete genome sequence of Corynebacterium casei LMG S-19264T (=DSM 44701T), isolated from a smear-ripened cheese.</title>
        <authorList>
            <consortium name="US DOE Joint Genome Institute (JGI-PGF)"/>
            <person name="Walter F."/>
            <person name="Albersmeier A."/>
            <person name="Kalinowski J."/>
            <person name="Ruckert C."/>
        </authorList>
    </citation>
    <scope>NUCLEOTIDE SEQUENCE</scope>
    <source>
        <strain evidence="2">CGMCC 1.15519</strain>
    </source>
</reference>
<dbReference type="Proteomes" id="UP000635071">
    <property type="component" value="Unassembled WGS sequence"/>
</dbReference>
<proteinExistence type="predicted"/>
<feature type="domain" description="UspA" evidence="1">
    <location>
        <begin position="8"/>
        <end position="142"/>
    </location>
</feature>
<reference evidence="2" key="2">
    <citation type="submission" date="2020-09" db="EMBL/GenBank/DDBJ databases">
        <authorList>
            <person name="Sun Q."/>
            <person name="Zhou Y."/>
        </authorList>
    </citation>
    <scope>NUCLEOTIDE SEQUENCE</scope>
    <source>
        <strain evidence="2">CGMCC 1.15519</strain>
    </source>
</reference>
<dbReference type="RefSeq" id="WP_188763021.1">
    <property type="nucleotide sequence ID" value="NZ_BMJM01000007.1"/>
</dbReference>
<dbReference type="EMBL" id="BMJM01000007">
    <property type="protein sequence ID" value="GGE15328.1"/>
    <property type="molecule type" value="Genomic_DNA"/>
</dbReference>
<comment type="caution">
    <text evidence="2">The sequence shown here is derived from an EMBL/GenBank/DDBJ whole genome shotgun (WGS) entry which is preliminary data.</text>
</comment>
<organism evidence="2 3">
    <name type="scientific">Sandarakinorhabdus glacialis</name>
    <dbReference type="NCBI Taxonomy" id="1614636"/>
    <lineage>
        <taxon>Bacteria</taxon>
        <taxon>Pseudomonadati</taxon>
        <taxon>Pseudomonadota</taxon>
        <taxon>Alphaproteobacteria</taxon>
        <taxon>Sphingomonadales</taxon>
        <taxon>Sphingosinicellaceae</taxon>
        <taxon>Sandarakinorhabdus</taxon>
    </lineage>
</organism>
<accession>A0A916ZUW8</accession>
<evidence type="ECO:0000313" key="2">
    <source>
        <dbReference type="EMBL" id="GGE15328.1"/>
    </source>
</evidence>
<dbReference type="AlphaFoldDB" id="A0A916ZUW8"/>
<evidence type="ECO:0000313" key="3">
    <source>
        <dbReference type="Proteomes" id="UP000635071"/>
    </source>
</evidence>